<comment type="caution">
    <text evidence="2">The sequence shown here is derived from an EMBL/GenBank/DDBJ whole genome shotgun (WGS) entry which is preliminary data.</text>
</comment>
<dbReference type="Proteomes" id="UP001469553">
    <property type="component" value="Unassembled WGS sequence"/>
</dbReference>
<keyword evidence="3" id="KW-1185">Reference proteome</keyword>
<sequence>MTARDRQPPSTNEVNMLTEVWEQGHASTTPLITQQPTYTKLTQPSQSVMFFRLSDYLHASQLKLRFQLNMDAYLAHQLNPSESDDDILNTPFIAETSRPAVIRQVCHRSSLLSMIIDPQSQHHSTTPSPRPHPEIESSSIKVQDPLPQRSQKRKEIYVLTQPAPGLQAFSYRHCCRIHAARFASRLNLSRH</sequence>
<reference evidence="2 3" key="1">
    <citation type="submission" date="2021-06" db="EMBL/GenBank/DDBJ databases">
        <authorList>
            <person name="Palmer J.M."/>
        </authorList>
    </citation>
    <scope>NUCLEOTIDE SEQUENCE [LARGE SCALE GENOMIC DNA]</scope>
    <source>
        <strain evidence="2 3">AS_MEX2019</strain>
        <tissue evidence="2">Muscle</tissue>
    </source>
</reference>
<proteinExistence type="predicted"/>
<evidence type="ECO:0000313" key="2">
    <source>
        <dbReference type="EMBL" id="MEQ2292342.1"/>
    </source>
</evidence>
<protein>
    <submittedName>
        <fullName evidence="2">Uncharacterized protein</fullName>
    </submittedName>
</protein>
<gene>
    <name evidence="2" type="ORF">AMECASPLE_022259</name>
</gene>
<dbReference type="EMBL" id="JAHRIP010030187">
    <property type="protein sequence ID" value="MEQ2292342.1"/>
    <property type="molecule type" value="Genomic_DNA"/>
</dbReference>
<evidence type="ECO:0000256" key="1">
    <source>
        <dbReference type="SAM" id="MobiDB-lite"/>
    </source>
</evidence>
<accession>A0ABV0YF43</accession>
<evidence type="ECO:0000313" key="3">
    <source>
        <dbReference type="Proteomes" id="UP001469553"/>
    </source>
</evidence>
<name>A0ABV0YF43_9TELE</name>
<organism evidence="2 3">
    <name type="scientific">Ameca splendens</name>
    <dbReference type="NCBI Taxonomy" id="208324"/>
    <lineage>
        <taxon>Eukaryota</taxon>
        <taxon>Metazoa</taxon>
        <taxon>Chordata</taxon>
        <taxon>Craniata</taxon>
        <taxon>Vertebrata</taxon>
        <taxon>Euteleostomi</taxon>
        <taxon>Actinopterygii</taxon>
        <taxon>Neopterygii</taxon>
        <taxon>Teleostei</taxon>
        <taxon>Neoteleostei</taxon>
        <taxon>Acanthomorphata</taxon>
        <taxon>Ovalentaria</taxon>
        <taxon>Atherinomorphae</taxon>
        <taxon>Cyprinodontiformes</taxon>
        <taxon>Goodeidae</taxon>
        <taxon>Ameca</taxon>
    </lineage>
</organism>
<feature type="region of interest" description="Disordered" evidence="1">
    <location>
        <begin position="116"/>
        <end position="148"/>
    </location>
</feature>